<accession>A0A2M9D3J6</accession>
<feature type="domain" description="Chitin-binding type-3" evidence="2">
    <location>
        <begin position="456"/>
        <end position="504"/>
    </location>
</feature>
<dbReference type="RefSeq" id="WP_100389610.1">
    <property type="nucleotide sequence ID" value="NZ_BMZU01000002.1"/>
</dbReference>
<dbReference type="InterPro" id="IPR017853">
    <property type="entry name" value="GH"/>
</dbReference>
<dbReference type="GO" id="GO:0005975">
    <property type="term" value="P:carbohydrate metabolic process"/>
    <property type="evidence" value="ECO:0007669"/>
    <property type="project" value="InterPro"/>
</dbReference>
<dbReference type="Gene3D" id="2.10.10.20">
    <property type="entry name" value="Carbohydrate-binding module superfamily 5/12"/>
    <property type="match status" value="2"/>
</dbReference>
<dbReference type="SUPFAM" id="SSF51445">
    <property type="entry name" value="(Trans)glycosidases"/>
    <property type="match status" value="1"/>
</dbReference>
<evidence type="ECO:0000256" key="1">
    <source>
        <dbReference type="ARBA" id="ARBA00022801"/>
    </source>
</evidence>
<dbReference type="SMART" id="SM00495">
    <property type="entry name" value="ChtBD3"/>
    <property type="match status" value="2"/>
</dbReference>
<evidence type="ECO:0000259" key="2">
    <source>
        <dbReference type="SMART" id="SM00495"/>
    </source>
</evidence>
<dbReference type="PANTHER" id="PTHR42976">
    <property type="entry name" value="BIFUNCTIONAL CHITINASE/LYSOZYME-RELATED"/>
    <property type="match status" value="1"/>
</dbReference>
<dbReference type="EMBL" id="PGFH01000002">
    <property type="protein sequence ID" value="PJJ78578.1"/>
    <property type="molecule type" value="Genomic_DNA"/>
</dbReference>
<dbReference type="OrthoDB" id="99456at2"/>
<dbReference type="GO" id="GO:0005576">
    <property type="term" value="C:extracellular region"/>
    <property type="evidence" value="ECO:0007669"/>
    <property type="project" value="InterPro"/>
</dbReference>
<keyword evidence="4" id="KW-1185">Reference proteome</keyword>
<evidence type="ECO:0000313" key="4">
    <source>
        <dbReference type="Proteomes" id="UP000231742"/>
    </source>
</evidence>
<dbReference type="GO" id="GO:0030246">
    <property type="term" value="F:carbohydrate binding"/>
    <property type="evidence" value="ECO:0007669"/>
    <property type="project" value="InterPro"/>
</dbReference>
<dbReference type="Pfam" id="PF02839">
    <property type="entry name" value="CBM_5_12"/>
    <property type="match status" value="1"/>
</dbReference>
<dbReference type="InterPro" id="IPR052750">
    <property type="entry name" value="GH18_Chitinase"/>
</dbReference>
<sequence length="531" mass="56825">MSSATHRLSFWRLVIAAIVAIAVASGGMFAYQAWASTQAAPAPDPWFAAYVDVTATPSYEFESATSESGKEVMLSFIVAATDDACTPTWGTAYTMDEAAVSLDLDRRIARLQQQGGDVAVSFGGLLNDELATGCTDHDALVAAYNSVLDRYASTTIDLDIEGENLSDTAAGERRAAAIASLQQSRRAAGDDLAVWLTLPAATFGLTEDGTTAVAQMLDAGVDVSGVNIMTMNFGQSLADGETSGEASIRSLQETHRQLGVLYEQAGIELTDATLWTKLGATPMIGQNDVEAEVFTMKDAVTLNEFALEKGAGRMSMWSLNRDTTCGPNYADVTRVSDSCSGVAQGDLFFADVLAEGFDGHVASSAKTITTEEPADPSDFVDDPATSPYPIWKEDASYLAGTKIVWHRSVYQAKWWTRGDLPDNPVLNAWETPWTLVGPVLEGESPVEVPTLPEGTYPNWDGTSIYEEDDRVLFDGVPYEAKWWTQGDSPAAFSSDPDGSPWVPLTSDDIKAIADTTTSDESTTLAPASTEH</sequence>
<protein>
    <submittedName>
        <fullName evidence="3">Chitinase (Glycosyl hydrolase family 18)</fullName>
    </submittedName>
</protein>
<dbReference type="CDD" id="cd06543">
    <property type="entry name" value="GH18_PF-ChiA-like"/>
    <property type="match status" value="1"/>
</dbReference>
<evidence type="ECO:0000313" key="3">
    <source>
        <dbReference type="EMBL" id="PJJ78578.1"/>
    </source>
</evidence>
<proteinExistence type="predicted"/>
<dbReference type="Gene3D" id="3.20.20.80">
    <property type="entry name" value="Glycosidases"/>
    <property type="match status" value="1"/>
</dbReference>
<reference evidence="3 4" key="1">
    <citation type="submission" date="2017-11" db="EMBL/GenBank/DDBJ databases">
        <title>Genomic Encyclopedia of Archaeal and Bacterial Type Strains, Phase II (KMG-II): From Individual Species to Whole Genera.</title>
        <authorList>
            <person name="Goeker M."/>
        </authorList>
    </citation>
    <scope>NUCLEOTIDE SEQUENCE [LARGE SCALE GENOMIC DNA]</scope>
    <source>
        <strain evidence="3 4">DSM 16400</strain>
    </source>
</reference>
<comment type="caution">
    <text evidence="3">The sequence shown here is derived from an EMBL/GenBank/DDBJ whole genome shotgun (WGS) entry which is preliminary data.</text>
</comment>
<organism evidence="3 4">
    <name type="scientific">Salinibacterium amurskyense</name>
    <dbReference type="NCBI Taxonomy" id="205941"/>
    <lineage>
        <taxon>Bacteria</taxon>
        <taxon>Bacillati</taxon>
        <taxon>Actinomycetota</taxon>
        <taxon>Actinomycetes</taxon>
        <taxon>Micrococcales</taxon>
        <taxon>Microbacteriaceae</taxon>
        <taxon>Salinibacterium</taxon>
    </lineage>
</organism>
<dbReference type="GO" id="GO:0004553">
    <property type="term" value="F:hydrolase activity, hydrolyzing O-glycosyl compounds"/>
    <property type="evidence" value="ECO:0007669"/>
    <property type="project" value="InterPro"/>
</dbReference>
<feature type="domain" description="Chitin-binding type-3" evidence="2">
    <location>
        <begin position="388"/>
        <end position="436"/>
    </location>
</feature>
<dbReference type="SUPFAM" id="SSF51055">
    <property type="entry name" value="Carbohydrate binding domain"/>
    <property type="match status" value="2"/>
</dbReference>
<dbReference type="InterPro" id="IPR003610">
    <property type="entry name" value="CBM5/12"/>
</dbReference>
<dbReference type="PANTHER" id="PTHR42976:SF1">
    <property type="entry name" value="GH18 DOMAIN-CONTAINING PROTEIN-RELATED"/>
    <property type="match status" value="1"/>
</dbReference>
<dbReference type="Proteomes" id="UP000231742">
    <property type="component" value="Unassembled WGS sequence"/>
</dbReference>
<keyword evidence="1 3" id="KW-0378">Hydrolase</keyword>
<name>A0A2M9D3J6_9MICO</name>
<dbReference type="InterPro" id="IPR036573">
    <property type="entry name" value="CBM_sf_5/12"/>
</dbReference>
<gene>
    <name evidence="3" type="ORF">CLV85_2154</name>
</gene>
<dbReference type="CDD" id="cd12215">
    <property type="entry name" value="ChiC_BD"/>
    <property type="match status" value="2"/>
</dbReference>
<dbReference type="AlphaFoldDB" id="A0A2M9D3J6"/>